<dbReference type="InterPro" id="IPR035402">
    <property type="entry name" value="DgcN-like_N"/>
</dbReference>
<proteinExistence type="predicted"/>
<gene>
    <name evidence="4" type="ORF">DTL42_02495</name>
</gene>
<evidence type="ECO:0000259" key="2">
    <source>
        <dbReference type="Pfam" id="PF07755"/>
    </source>
</evidence>
<dbReference type="InterPro" id="IPR027417">
    <property type="entry name" value="P-loop_NTPase"/>
</dbReference>
<dbReference type="Gene3D" id="3.40.50.300">
    <property type="entry name" value="P-loop containing nucleotide triphosphate hydrolases"/>
    <property type="match status" value="1"/>
</dbReference>
<accession>A0A368KUD4</accession>
<dbReference type="InterPro" id="IPR011669">
    <property type="entry name" value="DgcN-like"/>
</dbReference>
<dbReference type="OrthoDB" id="9778498at2"/>
<feature type="region of interest" description="Disordered" evidence="1">
    <location>
        <begin position="1"/>
        <end position="23"/>
    </location>
</feature>
<feature type="domain" description="D-glutamate N-acetyltransferase-like N-terminal" evidence="3">
    <location>
        <begin position="67"/>
        <end position="156"/>
    </location>
</feature>
<dbReference type="RefSeq" id="WP_114367109.1">
    <property type="nucleotide sequence ID" value="NZ_QPEX01000010.1"/>
</dbReference>
<reference evidence="4 5" key="1">
    <citation type="submission" date="2018-07" db="EMBL/GenBank/DDBJ databases">
        <title>Comparative genomes isolates from brazilian mangrove.</title>
        <authorList>
            <person name="De Araujo J.E."/>
            <person name="Taketani R.G."/>
            <person name="Silva M.C.P."/>
            <person name="Lourenco M.V."/>
            <person name="Oliveira V.M."/>
            <person name="Andreote F.D."/>
        </authorList>
    </citation>
    <scope>NUCLEOTIDE SEQUENCE [LARGE SCALE GENOMIC DNA]</scope>
    <source>
        <strain evidence="4 5">HEX PRIS-MGV</strain>
    </source>
</reference>
<dbReference type="PANTHER" id="PTHR40690">
    <property type="entry name" value="GLL3100 PROTEIN"/>
    <property type="match status" value="1"/>
</dbReference>
<dbReference type="SUPFAM" id="SSF52540">
    <property type="entry name" value="P-loop containing nucleoside triphosphate hydrolases"/>
    <property type="match status" value="1"/>
</dbReference>
<dbReference type="PIRSF" id="PIRSF026760">
    <property type="entry name" value="UCP026760"/>
    <property type="match status" value="1"/>
</dbReference>
<name>A0A368KUD4_9BACT</name>
<comment type="caution">
    <text evidence="4">The sequence shown here is derived from an EMBL/GenBank/DDBJ whole genome shotgun (WGS) entry which is preliminary data.</text>
</comment>
<feature type="domain" description="D-glutamate N-acetyltransferase-like C-terminal" evidence="2">
    <location>
        <begin position="162"/>
        <end position="360"/>
    </location>
</feature>
<dbReference type="Proteomes" id="UP000253562">
    <property type="component" value="Unassembled WGS sequence"/>
</dbReference>
<dbReference type="AlphaFoldDB" id="A0A368KUD4"/>
<evidence type="ECO:0000256" key="1">
    <source>
        <dbReference type="SAM" id="MobiDB-lite"/>
    </source>
</evidence>
<evidence type="ECO:0000313" key="4">
    <source>
        <dbReference type="EMBL" id="RCS54043.1"/>
    </source>
</evidence>
<feature type="compositionally biased region" description="Low complexity" evidence="1">
    <location>
        <begin position="1"/>
        <end position="12"/>
    </location>
</feature>
<dbReference type="Pfam" id="PF07755">
    <property type="entry name" value="DUF1611"/>
    <property type="match status" value="1"/>
</dbReference>
<evidence type="ECO:0000313" key="5">
    <source>
        <dbReference type="Proteomes" id="UP000253562"/>
    </source>
</evidence>
<organism evidence="4 5">
    <name type="scientific">Bremerella cremea</name>
    <dbReference type="NCBI Taxonomy" id="1031537"/>
    <lineage>
        <taxon>Bacteria</taxon>
        <taxon>Pseudomonadati</taxon>
        <taxon>Planctomycetota</taxon>
        <taxon>Planctomycetia</taxon>
        <taxon>Pirellulales</taxon>
        <taxon>Pirellulaceae</taxon>
        <taxon>Bremerella</taxon>
    </lineage>
</organism>
<evidence type="ECO:0000259" key="3">
    <source>
        <dbReference type="Pfam" id="PF17396"/>
    </source>
</evidence>
<sequence>MSSPLSSQSAPSDVAHAPSETTTTSYEKHRRIVVLTDGYSNPFVAKTAISLLRYRTADIVAVLGGKTAEKTAQELLGAGGDIPVVASLQEVNEPDAIYVGIAPPGGKLPEAWRPLLLEAIGRGIDIISGLHDFVTEDSEYRTAAATSGASLWDVRKNRFKSVATGQPFRHECLRILTVGHDCSVGKMVVSLEVERALREEGLDAAFLATGQTGIMISGHGIPVDCVVSDFVNGAVETFVRENEQHDIQLIEGQGSLSHPSFSAVTLGLLHGAAPQGLIYCYEAGRHEVKGLSGIPIPSHRKLLQAYEVAGNLRAPCQIIGIAANTRNLSAQEAEAELARMRDEFELPVCDVYRTGAQPLVAAVHKLREAQVNT</sequence>
<dbReference type="EMBL" id="QPEX01000010">
    <property type="protein sequence ID" value="RCS54043.1"/>
    <property type="molecule type" value="Genomic_DNA"/>
</dbReference>
<protein>
    <submittedName>
        <fullName evidence="4">DUF1611 domain-containing protein</fullName>
    </submittedName>
</protein>
<dbReference type="InterPro" id="IPR035086">
    <property type="entry name" value="DgcN-like_C"/>
</dbReference>
<dbReference type="Pfam" id="PF17396">
    <property type="entry name" value="DUF1611_N"/>
    <property type="match status" value="1"/>
</dbReference>
<dbReference type="Gene3D" id="3.40.50.720">
    <property type="entry name" value="NAD(P)-binding Rossmann-like Domain"/>
    <property type="match status" value="1"/>
</dbReference>
<dbReference type="PANTHER" id="PTHR40690:SF1">
    <property type="entry name" value="DUF1611 DOMAIN-CONTAINING PROTEIN"/>
    <property type="match status" value="1"/>
</dbReference>